<dbReference type="OrthoDB" id="34460at10239"/>
<sequence>MKATDKQIELCNLLIDNGAPFELKHPHEDSIEAADQFIKANRHYLQRGIVKHENYYHKAVENGLMPEDIGVWNM</sequence>
<protein>
    <submittedName>
        <fullName evidence="1">Uncharacterized protein</fullName>
    </submittedName>
</protein>
<dbReference type="EMBL" id="KP671755">
    <property type="protein sequence ID" value="AJT60878.1"/>
    <property type="molecule type" value="Genomic_DNA"/>
</dbReference>
<dbReference type="RefSeq" id="YP_009201140.1">
    <property type="nucleotide sequence ID" value="NC_028829.1"/>
</dbReference>
<organism evidence="1 2">
    <name type="scientific">Vibrio phage ValKK3</name>
    <dbReference type="NCBI Taxonomy" id="1610855"/>
    <lineage>
        <taxon>Viruses</taxon>
        <taxon>Duplodnaviria</taxon>
        <taxon>Heunggongvirae</taxon>
        <taxon>Uroviricota</taxon>
        <taxon>Caudoviricetes</taxon>
        <taxon>Pantevenvirales</taxon>
        <taxon>Straboviridae</taxon>
        <taxon>Schizotequatrovirus</taxon>
        <taxon>Schizotequatrovirus valkk3</taxon>
    </lineage>
</organism>
<evidence type="ECO:0000313" key="1">
    <source>
        <dbReference type="EMBL" id="AJT60878.1"/>
    </source>
</evidence>
<proteinExistence type="predicted"/>
<dbReference type="KEGG" id="vg:26628363"/>
<keyword evidence="2" id="KW-1185">Reference proteome</keyword>
<accession>A0A0D4DBD5</accession>
<evidence type="ECO:0000313" key="2">
    <source>
        <dbReference type="Proteomes" id="UP000202888"/>
    </source>
</evidence>
<dbReference type="Proteomes" id="UP000202888">
    <property type="component" value="Segment"/>
</dbReference>
<dbReference type="GeneID" id="26628363"/>
<reference evidence="1 2" key="1">
    <citation type="journal article" date="2016" name="Genom Data">
        <title>Complete genome sequence of a giant Vibrio phage ValKK3 infecting Vibrio alginolyticus.</title>
        <authorList>
            <person name="Lal T.M."/>
            <person name="Sano M."/>
            <person name="Hatai K."/>
            <person name="Ransangan J."/>
        </authorList>
    </citation>
    <scope>NUCLEOTIDE SEQUENCE [LARGE SCALE GENOMIC DNA]</scope>
</reference>
<name>A0A0D4DBD5_9CAUD</name>